<feature type="domain" description="STAS" evidence="1">
    <location>
        <begin position="25"/>
        <end position="87"/>
    </location>
</feature>
<sequence>MKLPATATLAQAPELLRQLGDNTEVIDASDLTEFDTSAVALLLEARRRAAAGGRTLRVDGAPRKLVELSLLYGVDELLGFTPAAQPG</sequence>
<comment type="caution">
    <text evidence="2">The sequence shown here is derived from an EMBL/GenBank/DDBJ whole genome shotgun (WGS) entry which is preliminary data.</text>
</comment>
<name>A0ABS1DWA9_RUBGE</name>
<reference evidence="2" key="2">
    <citation type="journal article" date="2020" name="Microorganisms">
        <title>Osmotic Adaptation and Compatible Solute Biosynthesis of Phototrophic Bacteria as Revealed from Genome Analyses.</title>
        <authorList>
            <person name="Imhoff J.F."/>
            <person name="Rahn T."/>
            <person name="Kunzel S."/>
            <person name="Keller A."/>
            <person name="Neulinger S.C."/>
        </authorList>
    </citation>
    <scope>NUCLEOTIDE SEQUENCE</scope>
    <source>
        <strain evidence="2">IM 151</strain>
    </source>
</reference>
<dbReference type="PROSITE" id="PS50801">
    <property type="entry name" value="STAS"/>
    <property type="match status" value="1"/>
</dbReference>
<protein>
    <recommendedName>
        <fullName evidence="1">STAS domain-containing protein</fullName>
    </recommendedName>
</protein>
<dbReference type="InterPro" id="IPR058548">
    <property type="entry name" value="MlaB-like_STAS"/>
</dbReference>
<evidence type="ECO:0000313" key="3">
    <source>
        <dbReference type="Proteomes" id="UP001041814"/>
    </source>
</evidence>
<evidence type="ECO:0000259" key="1">
    <source>
        <dbReference type="PROSITE" id="PS50801"/>
    </source>
</evidence>
<dbReference type="Gene3D" id="3.30.750.24">
    <property type="entry name" value="STAS domain"/>
    <property type="match status" value="1"/>
</dbReference>
<keyword evidence="3" id="KW-1185">Reference proteome</keyword>
<dbReference type="InterPro" id="IPR002645">
    <property type="entry name" value="STAS_dom"/>
</dbReference>
<accession>A0ABS1DWA9</accession>
<proteinExistence type="predicted"/>
<dbReference type="SUPFAM" id="SSF52091">
    <property type="entry name" value="SpoIIaa-like"/>
    <property type="match status" value="1"/>
</dbReference>
<reference evidence="2" key="1">
    <citation type="submission" date="2017-08" db="EMBL/GenBank/DDBJ databases">
        <authorList>
            <person name="Imhoff J.F."/>
            <person name="Rahn T."/>
            <person name="Kuenzel S."/>
            <person name="Neulinger S.C."/>
        </authorList>
    </citation>
    <scope>NUCLEOTIDE SEQUENCE</scope>
    <source>
        <strain evidence="2">IM 151</strain>
    </source>
</reference>
<evidence type="ECO:0000313" key="2">
    <source>
        <dbReference type="EMBL" id="MBK1714041.1"/>
    </source>
</evidence>
<dbReference type="Proteomes" id="UP001041814">
    <property type="component" value="Unassembled WGS sequence"/>
</dbReference>
<gene>
    <name evidence="2" type="ORF">CKO43_14785</name>
</gene>
<organism evidence="2 3">
    <name type="scientific">Rubrivivax gelatinosus</name>
    <name type="common">Rhodocyclus gelatinosus</name>
    <name type="synonym">Rhodopseudomonas gelatinosa</name>
    <dbReference type="NCBI Taxonomy" id="28068"/>
    <lineage>
        <taxon>Bacteria</taxon>
        <taxon>Pseudomonadati</taxon>
        <taxon>Pseudomonadota</taxon>
        <taxon>Betaproteobacteria</taxon>
        <taxon>Burkholderiales</taxon>
        <taxon>Sphaerotilaceae</taxon>
        <taxon>Rubrivivax</taxon>
    </lineage>
</organism>
<dbReference type="RefSeq" id="WP_200229709.1">
    <property type="nucleotide sequence ID" value="NZ_NRRT01000037.1"/>
</dbReference>
<dbReference type="InterPro" id="IPR036513">
    <property type="entry name" value="STAS_dom_sf"/>
</dbReference>
<dbReference type="Pfam" id="PF13466">
    <property type="entry name" value="STAS_2"/>
    <property type="match status" value="1"/>
</dbReference>
<dbReference type="EMBL" id="NRRU01000054">
    <property type="protein sequence ID" value="MBK1714041.1"/>
    <property type="molecule type" value="Genomic_DNA"/>
</dbReference>